<accession>A0A0L6USK4</accession>
<proteinExistence type="predicted"/>
<dbReference type="EMBL" id="LAVV01008967">
    <property type="protein sequence ID" value="KNZ51521.1"/>
    <property type="molecule type" value="Genomic_DNA"/>
</dbReference>
<sequence>MQGSQEGNPLVYIWAPRTAFKWPPRWEPWDNNCLSPLHVSLEQDPLGRGEPLSVEHKLPLACTDWDTAQPMSQLAMYLALEQRQPTRLLAALSMPSWRFSGKNLSG</sequence>
<evidence type="ECO:0000313" key="2">
    <source>
        <dbReference type="Proteomes" id="UP000037035"/>
    </source>
</evidence>
<gene>
    <name evidence="1" type="ORF">VP01_3919g2</name>
</gene>
<evidence type="ECO:0000313" key="1">
    <source>
        <dbReference type="EMBL" id="KNZ51521.1"/>
    </source>
</evidence>
<keyword evidence="2" id="KW-1185">Reference proteome</keyword>
<reference evidence="1 2" key="1">
    <citation type="submission" date="2015-08" db="EMBL/GenBank/DDBJ databases">
        <title>Next Generation Sequencing and Analysis of the Genome of Puccinia sorghi L Schw, the Causal Agent of Maize Common Rust.</title>
        <authorList>
            <person name="Rochi L."/>
            <person name="Burguener G."/>
            <person name="Darino M."/>
            <person name="Turjanski A."/>
            <person name="Kreff E."/>
            <person name="Dieguez M.J."/>
            <person name="Sacco F."/>
        </authorList>
    </citation>
    <scope>NUCLEOTIDE SEQUENCE [LARGE SCALE GENOMIC DNA]</scope>
    <source>
        <strain evidence="1 2">RO10H11247</strain>
    </source>
</reference>
<organism evidence="1 2">
    <name type="scientific">Puccinia sorghi</name>
    <dbReference type="NCBI Taxonomy" id="27349"/>
    <lineage>
        <taxon>Eukaryota</taxon>
        <taxon>Fungi</taxon>
        <taxon>Dikarya</taxon>
        <taxon>Basidiomycota</taxon>
        <taxon>Pucciniomycotina</taxon>
        <taxon>Pucciniomycetes</taxon>
        <taxon>Pucciniales</taxon>
        <taxon>Pucciniaceae</taxon>
        <taxon>Puccinia</taxon>
    </lineage>
</organism>
<name>A0A0L6USK4_9BASI</name>
<comment type="caution">
    <text evidence="1">The sequence shown here is derived from an EMBL/GenBank/DDBJ whole genome shotgun (WGS) entry which is preliminary data.</text>
</comment>
<protein>
    <submittedName>
        <fullName evidence="1">Uncharacterized protein</fullName>
    </submittedName>
</protein>
<dbReference type="VEuPathDB" id="FungiDB:VP01_3919g2"/>
<dbReference type="Proteomes" id="UP000037035">
    <property type="component" value="Unassembled WGS sequence"/>
</dbReference>
<dbReference type="AlphaFoldDB" id="A0A0L6USK4"/>